<organism evidence="1 2">
    <name type="scientific">Naganishia friedmannii</name>
    <dbReference type="NCBI Taxonomy" id="89922"/>
    <lineage>
        <taxon>Eukaryota</taxon>
        <taxon>Fungi</taxon>
        <taxon>Dikarya</taxon>
        <taxon>Basidiomycota</taxon>
        <taxon>Agaricomycotina</taxon>
        <taxon>Tremellomycetes</taxon>
        <taxon>Filobasidiales</taxon>
        <taxon>Filobasidiaceae</taxon>
        <taxon>Naganishia</taxon>
    </lineage>
</organism>
<name>A0ACC2VIX1_9TREE</name>
<dbReference type="EMBL" id="JASBWT010000013">
    <property type="protein sequence ID" value="KAJ9099338.1"/>
    <property type="molecule type" value="Genomic_DNA"/>
</dbReference>
<evidence type="ECO:0000313" key="1">
    <source>
        <dbReference type="EMBL" id="KAJ9099338.1"/>
    </source>
</evidence>
<accession>A0ACC2VIX1</accession>
<evidence type="ECO:0000313" key="2">
    <source>
        <dbReference type="Proteomes" id="UP001227268"/>
    </source>
</evidence>
<proteinExistence type="predicted"/>
<comment type="caution">
    <text evidence="1">The sequence shown here is derived from an EMBL/GenBank/DDBJ whole genome shotgun (WGS) entry which is preliminary data.</text>
</comment>
<keyword evidence="2" id="KW-1185">Reference proteome</keyword>
<protein>
    <submittedName>
        <fullName evidence="1">Uncharacterized protein</fullName>
    </submittedName>
</protein>
<reference evidence="1" key="1">
    <citation type="submission" date="2023-04" db="EMBL/GenBank/DDBJ databases">
        <title>Draft Genome sequencing of Naganishia species isolated from polar environments using Oxford Nanopore Technology.</title>
        <authorList>
            <person name="Leo P."/>
            <person name="Venkateswaran K."/>
        </authorList>
    </citation>
    <scope>NUCLEOTIDE SEQUENCE</scope>
    <source>
        <strain evidence="1">MNA-CCFEE 5423</strain>
    </source>
</reference>
<dbReference type="Proteomes" id="UP001227268">
    <property type="component" value="Unassembled WGS sequence"/>
</dbReference>
<sequence>MKSPASRSQIPQPPPFDLSDLFHPYIPGPDDITPRKYGNPKENLSRQQMIAVQAALNEEMRELMEEDDVTGQRECFDVPMPKSKRIARAPIVKHEHDLDAVPSFFTSHPAAPTFSEWDDLVSWWLQYSRDEGYCTATAHTEFREYKKLGITVRRRGDIICKHTGEYREHRKDYKPLRGKKTPRTMKIDCKFKVHYVFKPQTGLYAIDEQNTCYTHNHSRKEAKAHFTHRKMTGDILQTASTLVTKLSLS</sequence>
<gene>
    <name evidence="1" type="ORF">QFC21_004219</name>
</gene>